<dbReference type="SUPFAM" id="SSF160350">
    <property type="entry name" value="Rnp2-like"/>
    <property type="match status" value="1"/>
</dbReference>
<gene>
    <name evidence="13" type="ORF">HERILL_LOCUS6881</name>
</gene>
<feature type="domain" description="CHCH" evidence="12">
    <location>
        <begin position="160"/>
        <end position="195"/>
    </location>
</feature>
<keyword evidence="10" id="KW-0676">Redox-active center</keyword>
<dbReference type="Pfam" id="PF01900">
    <property type="entry name" value="RNase_P_Rpp14"/>
    <property type="match status" value="1"/>
</dbReference>
<evidence type="ECO:0000256" key="1">
    <source>
        <dbReference type="ARBA" id="ARBA00004173"/>
    </source>
</evidence>
<protein>
    <recommendedName>
        <fullName evidence="12">CHCH domain-containing protein</fullName>
    </recommendedName>
</protein>
<comment type="subcellular location">
    <subcellularLocation>
        <location evidence="1">Mitochondrion</location>
    </subcellularLocation>
</comment>
<evidence type="ECO:0000313" key="14">
    <source>
        <dbReference type="Proteomes" id="UP000594454"/>
    </source>
</evidence>
<evidence type="ECO:0000256" key="11">
    <source>
        <dbReference type="SAM" id="MobiDB-lite"/>
    </source>
</evidence>
<dbReference type="Proteomes" id="UP000594454">
    <property type="component" value="Chromosome 3"/>
</dbReference>
<dbReference type="InterPro" id="IPR002759">
    <property type="entry name" value="Pop5/Rpp14/Rnp2-like"/>
</dbReference>
<dbReference type="Pfam" id="PF06747">
    <property type="entry name" value="CHCH"/>
    <property type="match status" value="1"/>
</dbReference>
<evidence type="ECO:0000256" key="8">
    <source>
        <dbReference type="ARBA" id="ARBA00023128"/>
    </source>
</evidence>
<evidence type="ECO:0000259" key="12">
    <source>
        <dbReference type="Pfam" id="PF06747"/>
    </source>
</evidence>
<dbReference type="InterPro" id="IPR039289">
    <property type="entry name" value="CHCHD4"/>
</dbReference>
<accession>A0A7R8UNN1</accession>
<dbReference type="Gene3D" id="3.30.70.3250">
    <property type="entry name" value="Ribonuclease P, Pop5 subunit"/>
    <property type="match status" value="1"/>
</dbReference>
<dbReference type="Gene3D" id="1.10.287.2900">
    <property type="match status" value="1"/>
</dbReference>
<dbReference type="EMBL" id="LR899011">
    <property type="protein sequence ID" value="CAD7083960.1"/>
    <property type="molecule type" value="Genomic_DNA"/>
</dbReference>
<dbReference type="InterPro" id="IPR038085">
    <property type="entry name" value="Rnp2-like_sf"/>
</dbReference>
<dbReference type="GO" id="GO:0030677">
    <property type="term" value="C:ribonuclease P complex"/>
    <property type="evidence" value="ECO:0007669"/>
    <property type="project" value="InterPro"/>
</dbReference>
<keyword evidence="8" id="KW-0496">Mitochondrion</keyword>
<keyword evidence="14" id="KW-1185">Reference proteome</keyword>
<feature type="compositionally biased region" description="Low complexity" evidence="11">
    <location>
        <begin position="242"/>
        <end position="251"/>
    </location>
</feature>
<keyword evidence="9" id="KW-1015">Disulfide bond</keyword>
<dbReference type="InterPro" id="IPR010625">
    <property type="entry name" value="CHCH"/>
</dbReference>
<name>A0A7R8UNN1_HERIL</name>
<keyword evidence="7" id="KW-0811">Translocation</keyword>
<evidence type="ECO:0000256" key="4">
    <source>
        <dbReference type="ARBA" id="ARBA00022694"/>
    </source>
</evidence>
<dbReference type="GO" id="GO:0001682">
    <property type="term" value="P:tRNA 5'-leader removal"/>
    <property type="evidence" value="ECO:0007669"/>
    <property type="project" value="InterPro"/>
</dbReference>
<evidence type="ECO:0000256" key="6">
    <source>
        <dbReference type="ARBA" id="ARBA00023002"/>
    </source>
</evidence>
<evidence type="ECO:0000256" key="3">
    <source>
        <dbReference type="ARBA" id="ARBA00022448"/>
    </source>
</evidence>
<proteinExistence type="inferred from homology"/>
<dbReference type="OrthoDB" id="7481291at2759"/>
<evidence type="ECO:0000256" key="2">
    <source>
        <dbReference type="ARBA" id="ARBA00010800"/>
    </source>
</evidence>
<keyword evidence="3" id="KW-0813">Transport</keyword>
<keyword evidence="5" id="KW-0653">Protein transport</keyword>
<feature type="region of interest" description="Disordered" evidence="11">
    <location>
        <begin position="221"/>
        <end position="265"/>
    </location>
</feature>
<evidence type="ECO:0000256" key="7">
    <source>
        <dbReference type="ARBA" id="ARBA00023010"/>
    </source>
</evidence>
<dbReference type="GO" id="GO:0015035">
    <property type="term" value="F:protein-disulfide reductase activity"/>
    <property type="evidence" value="ECO:0007669"/>
    <property type="project" value="InterPro"/>
</dbReference>
<dbReference type="PROSITE" id="PS51808">
    <property type="entry name" value="CHCH"/>
    <property type="match status" value="1"/>
</dbReference>
<evidence type="ECO:0000256" key="10">
    <source>
        <dbReference type="ARBA" id="ARBA00023284"/>
    </source>
</evidence>
<comment type="similarity">
    <text evidence="2">Belongs to the eukaryotic/archaeal RNase P protein component 2 family.</text>
</comment>
<dbReference type="FunCoup" id="A0A7R8UNN1">
    <property type="interactions" value="289"/>
</dbReference>
<organism evidence="13 14">
    <name type="scientific">Hermetia illucens</name>
    <name type="common">Black soldier fly</name>
    <dbReference type="NCBI Taxonomy" id="343691"/>
    <lineage>
        <taxon>Eukaryota</taxon>
        <taxon>Metazoa</taxon>
        <taxon>Ecdysozoa</taxon>
        <taxon>Arthropoda</taxon>
        <taxon>Hexapoda</taxon>
        <taxon>Insecta</taxon>
        <taxon>Pterygota</taxon>
        <taxon>Neoptera</taxon>
        <taxon>Endopterygota</taxon>
        <taxon>Diptera</taxon>
        <taxon>Brachycera</taxon>
        <taxon>Stratiomyomorpha</taxon>
        <taxon>Stratiomyidae</taxon>
        <taxon>Hermetiinae</taxon>
        <taxon>Hermetia</taxon>
    </lineage>
</organism>
<reference evidence="13 14" key="1">
    <citation type="submission" date="2020-11" db="EMBL/GenBank/DDBJ databases">
        <authorList>
            <person name="Wallbank WR R."/>
            <person name="Pardo Diaz C."/>
            <person name="Kozak K."/>
            <person name="Martin S."/>
            <person name="Jiggins C."/>
            <person name="Moest M."/>
            <person name="Warren A I."/>
            <person name="Generalovic N T."/>
            <person name="Byers J.R.P. K."/>
            <person name="Montejo-Kovacevich G."/>
            <person name="Yen C E."/>
        </authorList>
    </citation>
    <scope>NUCLEOTIDE SEQUENCE [LARGE SCALE GENOMIC DNA]</scope>
</reference>
<evidence type="ECO:0000313" key="13">
    <source>
        <dbReference type="EMBL" id="CAD7083960.1"/>
    </source>
</evidence>
<feature type="compositionally biased region" description="Polar residues" evidence="11">
    <location>
        <begin position="221"/>
        <end position="231"/>
    </location>
</feature>
<dbReference type="GO" id="GO:0045041">
    <property type="term" value="P:protein import into mitochondrial intermembrane space"/>
    <property type="evidence" value="ECO:0007669"/>
    <property type="project" value="InterPro"/>
</dbReference>
<keyword evidence="6" id="KW-0560">Oxidoreductase</keyword>
<dbReference type="PANTHER" id="PTHR21622">
    <property type="entry name" value="COILED-COIL-HELIX-COILED-COIL-HELIX DOMAIN CONTAINING 4"/>
    <property type="match status" value="1"/>
</dbReference>
<keyword evidence="4" id="KW-0819">tRNA processing</keyword>
<dbReference type="PANTHER" id="PTHR21622:SF0">
    <property type="entry name" value="COILED-COIL-HELIX-COILED-COIL-HELIX DOMAIN CONTAINING 4"/>
    <property type="match status" value="1"/>
</dbReference>
<evidence type="ECO:0000256" key="9">
    <source>
        <dbReference type="ARBA" id="ARBA00023157"/>
    </source>
</evidence>
<dbReference type="InParanoid" id="A0A7R8UNN1"/>
<sequence length="265" mass="29044">MTQYFYLDVSLELSEKSEPILPVYFKGSIQQSLLAVFGEIGGQTDIDLLKFDQETARGILRVPESHYVRLRAALTLISRHKPVHSEVNCSTEGLETDKPRTMSVQKQYGKDTVIFATKDDHATPSTVVLPPSEPATGLITPEGEINWNCPCLGGMATGPCGVEFRDAFSCFHYSEAEPKGSDCYDAFKTMQDCFAKYPTVYNKTTGDDGEDELDLDIASMANDQDNQTDADTANLLADEKSSSSMPPSLSSRENPSSDGKVDKAK</sequence>
<evidence type="ECO:0000256" key="5">
    <source>
        <dbReference type="ARBA" id="ARBA00022927"/>
    </source>
</evidence>
<dbReference type="AlphaFoldDB" id="A0A7R8UNN1"/>
<dbReference type="GO" id="GO:0005758">
    <property type="term" value="C:mitochondrial intermembrane space"/>
    <property type="evidence" value="ECO:0007669"/>
    <property type="project" value="TreeGrafter"/>
</dbReference>